<evidence type="ECO:0000313" key="9">
    <source>
        <dbReference type="Proteomes" id="UP000694941"/>
    </source>
</evidence>
<dbReference type="GeneID" id="106466582"/>
<feature type="transmembrane region" description="Helical" evidence="6">
    <location>
        <begin position="25"/>
        <end position="43"/>
    </location>
</feature>
<gene>
    <name evidence="10" type="primary">LOC106466582</name>
</gene>
<organism evidence="9 10">
    <name type="scientific">Limulus polyphemus</name>
    <name type="common">Atlantic horseshoe crab</name>
    <dbReference type="NCBI Taxonomy" id="6850"/>
    <lineage>
        <taxon>Eukaryota</taxon>
        <taxon>Metazoa</taxon>
        <taxon>Ecdysozoa</taxon>
        <taxon>Arthropoda</taxon>
        <taxon>Chelicerata</taxon>
        <taxon>Merostomata</taxon>
        <taxon>Xiphosura</taxon>
        <taxon>Limulidae</taxon>
        <taxon>Limulus</taxon>
    </lineage>
</organism>
<comment type="subcellular location">
    <subcellularLocation>
        <location evidence="1 6">Membrane</location>
        <topology evidence="1 6">Multi-pass membrane protein</topology>
    </subcellularLocation>
</comment>
<evidence type="ECO:0000256" key="7">
    <source>
        <dbReference type="SAM" id="MobiDB-lite"/>
    </source>
</evidence>
<keyword evidence="3 6" id="KW-0812">Transmembrane</keyword>
<evidence type="ECO:0000259" key="8">
    <source>
        <dbReference type="PROSITE" id="PS51225"/>
    </source>
</evidence>
<feature type="transmembrane region" description="Helical" evidence="6">
    <location>
        <begin position="97"/>
        <end position="119"/>
    </location>
</feature>
<keyword evidence="4 6" id="KW-1133">Transmembrane helix</keyword>
<protein>
    <recommendedName>
        <fullName evidence="6">Synaptogyrin</fullName>
    </recommendedName>
</protein>
<dbReference type="PANTHER" id="PTHR10838">
    <property type="entry name" value="SYNAPTOGYRIN"/>
    <property type="match status" value="1"/>
</dbReference>
<evidence type="ECO:0000256" key="5">
    <source>
        <dbReference type="ARBA" id="ARBA00023136"/>
    </source>
</evidence>
<feature type="transmembrane region" description="Helical" evidence="6">
    <location>
        <begin position="63"/>
        <end position="85"/>
    </location>
</feature>
<dbReference type="RefSeq" id="XP_013782329.1">
    <property type="nucleotide sequence ID" value="XM_013926875.2"/>
</dbReference>
<evidence type="ECO:0000313" key="10">
    <source>
        <dbReference type="RefSeq" id="XP_013782329.1"/>
    </source>
</evidence>
<keyword evidence="9" id="KW-1185">Reference proteome</keyword>
<dbReference type="InterPro" id="IPR016579">
    <property type="entry name" value="Synaptogyrin"/>
</dbReference>
<keyword evidence="5 6" id="KW-0472">Membrane</keyword>
<dbReference type="PROSITE" id="PS51225">
    <property type="entry name" value="MARVEL"/>
    <property type="match status" value="1"/>
</dbReference>
<evidence type="ECO:0000256" key="1">
    <source>
        <dbReference type="ARBA" id="ARBA00004141"/>
    </source>
</evidence>
<dbReference type="Pfam" id="PF01284">
    <property type="entry name" value="MARVEL"/>
    <property type="match status" value="1"/>
</dbReference>
<reference evidence="10" key="1">
    <citation type="submission" date="2025-08" db="UniProtKB">
        <authorList>
            <consortium name="RefSeq"/>
        </authorList>
    </citation>
    <scope>IDENTIFICATION</scope>
    <source>
        <tissue evidence="10">Muscle</tissue>
    </source>
</reference>
<dbReference type="PIRSF" id="PIRSF011282">
    <property type="entry name" value="Synaptogyrin"/>
    <property type="match status" value="1"/>
</dbReference>
<proteinExistence type="inferred from homology"/>
<name>A0ABM1BHW2_LIMPO</name>
<sequence length="227" mass="25214">MEGYYGGVKPRESFDPLSFIKKPQVILRLLCWIFAVVVFGCISDEGWLNDKCIFNGDNHACNYGIGIGVIAFLASIVFLVVEARFEIISSIKLRKQLVLCDLVFSGFWSFLYFIGFCYLCDAWHKSDNPIGGFGVGNAKAAIAFSFFSIISWAGCAFLAFRRCYWNADTSFGTGYDSDPNAEAVRGPYNSYPDGPDMNEAYEEPPFSQLPQESKVNVGGPTFQASSY</sequence>
<feature type="transmembrane region" description="Helical" evidence="6">
    <location>
        <begin position="139"/>
        <end position="160"/>
    </location>
</feature>
<dbReference type="InterPro" id="IPR008253">
    <property type="entry name" value="Marvel"/>
</dbReference>
<feature type="domain" description="MARVEL" evidence="8">
    <location>
        <begin position="19"/>
        <end position="164"/>
    </location>
</feature>
<evidence type="ECO:0000256" key="6">
    <source>
        <dbReference type="PIRNR" id="PIRNR011282"/>
    </source>
</evidence>
<evidence type="ECO:0000256" key="2">
    <source>
        <dbReference type="ARBA" id="ARBA00010252"/>
    </source>
</evidence>
<evidence type="ECO:0000256" key="4">
    <source>
        <dbReference type="ARBA" id="ARBA00022989"/>
    </source>
</evidence>
<feature type="region of interest" description="Disordered" evidence="7">
    <location>
        <begin position="186"/>
        <end position="227"/>
    </location>
</feature>
<accession>A0ABM1BHW2</accession>
<comment type="similarity">
    <text evidence="2 6">Belongs to the synaptogyrin family.</text>
</comment>
<dbReference type="Proteomes" id="UP000694941">
    <property type="component" value="Unplaced"/>
</dbReference>
<evidence type="ECO:0000256" key="3">
    <source>
        <dbReference type="ARBA" id="ARBA00022692"/>
    </source>
</evidence>
<dbReference type="PANTHER" id="PTHR10838:SF20">
    <property type="entry name" value="SYNAPTOGYRIN"/>
    <property type="match status" value="1"/>
</dbReference>